<comment type="similarity">
    <text evidence="1">Belongs to the peptidase S49 family.</text>
</comment>
<reference evidence="6 7" key="1">
    <citation type="submission" date="2024-08" db="EMBL/GenBank/DDBJ databases">
        <title>Insights into the chromosomal genome structure of Flemingia macrophylla.</title>
        <authorList>
            <person name="Ding Y."/>
            <person name="Zhao Y."/>
            <person name="Bi W."/>
            <person name="Wu M."/>
            <person name="Zhao G."/>
            <person name="Gong Y."/>
            <person name="Li W."/>
            <person name="Zhang P."/>
        </authorList>
    </citation>
    <scope>NUCLEOTIDE SEQUENCE [LARGE SCALE GENOMIC DNA]</scope>
    <source>
        <strain evidence="6">DYQJB</strain>
        <tissue evidence="6">Leaf</tissue>
    </source>
</reference>
<dbReference type="AlphaFoldDB" id="A0ABD1MXH1"/>
<name>A0ABD1MXH1_9FABA</name>
<protein>
    <recommendedName>
        <fullName evidence="5">Peptidase S49 domain-containing protein</fullName>
    </recommendedName>
</protein>
<dbReference type="InterPro" id="IPR002142">
    <property type="entry name" value="Peptidase_S49"/>
</dbReference>
<dbReference type="CDD" id="cd07023">
    <property type="entry name" value="S49_Sppa_N_C"/>
    <property type="match status" value="1"/>
</dbReference>
<evidence type="ECO:0000259" key="5">
    <source>
        <dbReference type="Pfam" id="PF01343"/>
    </source>
</evidence>
<keyword evidence="7" id="KW-1185">Reference proteome</keyword>
<dbReference type="Gene3D" id="3.90.226.10">
    <property type="entry name" value="2-enoyl-CoA Hydratase, Chain A, domain 1"/>
    <property type="match status" value="1"/>
</dbReference>
<evidence type="ECO:0000313" key="7">
    <source>
        <dbReference type="Proteomes" id="UP001603857"/>
    </source>
</evidence>
<dbReference type="Pfam" id="PF01343">
    <property type="entry name" value="Peptidase_S49"/>
    <property type="match status" value="1"/>
</dbReference>
<evidence type="ECO:0000313" key="6">
    <source>
        <dbReference type="EMBL" id="KAL2340336.1"/>
    </source>
</evidence>
<dbReference type="Proteomes" id="UP001603857">
    <property type="component" value="Unassembled WGS sequence"/>
</dbReference>
<organism evidence="6 7">
    <name type="scientific">Flemingia macrophylla</name>
    <dbReference type="NCBI Taxonomy" id="520843"/>
    <lineage>
        <taxon>Eukaryota</taxon>
        <taxon>Viridiplantae</taxon>
        <taxon>Streptophyta</taxon>
        <taxon>Embryophyta</taxon>
        <taxon>Tracheophyta</taxon>
        <taxon>Spermatophyta</taxon>
        <taxon>Magnoliopsida</taxon>
        <taxon>eudicotyledons</taxon>
        <taxon>Gunneridae</taxon>
        <taxon>Pentapetalae</taxon>
        <taxon>rosids</taxon>
        <taxon>fabids</taxon>
        <taxon>Fabales</taxon>
        <taxon>Fabaceae</taxon>
        <taxon>Papilionoideae</taxon>
        <taxon>50 kb inversion clade</taxon>
        <taxon>NPAAA clade</taxon>
        <taxon>indigoferoid/millettioid clade</taxon>
        <taxon>Phaseoleae</taxon>
        <taxon>Flemingia</taxon>
    </lineage>
</organism>
<dbReference type="GO" id="GO:0008236">
    <property type="term" value="F:serine-type peptidase activity"/>
    <property type="evidence" value="ECO:0007669"/>
    <property type="project" value="UniProtKB-KW"/>
</dbReference>
<comment type="caution">
    <text evidence="6">The sequence shown here is derived from an EMBL/GenBank/DDBJ whole genome shotgun (WGS) entry which is preliminary data.</text>
</comment>
<gene>
    <name evidence="6" type="ORF">Fmac_008276</name>
</gene>
<feature type="domain" description="Peptidase S49" evidence="5">
    <location>
        <begin position="78"/>
        <end position="149"/>
    </location>
</feature>
<keyword evidence="4" id="KW-0720">Serine protease</keyword>
<accession>A0ABD1MXH1</accession>
<dbReference type="InterPro" id="IPR029045">
    <property type="entry name" value="ClpP/crotonase-like_dom_sf"/>
</dbReference>
<evidence type="ECO:0000256" key="4">
    <source>
        <dbReference type="ARBA" id="ARBA00022825"/>
    </source>
</evidence>
<dbReference type="PANTHER" id="PTHR33209">
    <property type="entry name" value="PROTEASE 4"/>
    <property type="match status" value="1"/>
</dbReference>
<dbReference type="InterPro" id="IPR047272">
    <property type="entry name" value="S49_SppA_C"/>
</dbReference>
<dbReference type="GO" id="GO:0006508">
    <property type="term" value="P:proteolysis"/>
    <property type="evidence" value="ECO:0007669"/>
    <property type="project" value="UniProtKB-KW"/>
</dbReference>
<sequence length="157" mass="17157">MSTPLVLEDLQEEGESDLQPRMTCRKSYTKVNGLLVASKGVEDLKEKSNKYKAVIIRIDSPGGDALASDLIWREIRLLAASKPVIASMSDVAASGGYYMAMRAGVIVVESLTLTGSIGVVTGKFNLGKLYEKIGFNKEIISRGRYAELHAAEQRSFR</sequence>
<keyword evidence="2" id="KW-0645">Protease</keyword>
<evidence type="ECO:0000256" key="3">
    <source>
        <dbReference type="ARBA" id="ARBA00022801"/>
    </source>
</evidence>
<evidence type="ECO:0000256" key="1">
    <source>
        <dbReference type="ARBA" id="ARBA00008683"/>
    </source>
</evidence>
<evidence type="ECO:0000256" key="2">
    <source>
        <dbReference type="ARBA" id="ARBA00022670"/>
    </source>
</evidence>
<keyword evidence="3" id="KW-0378">Hydrolase</keyword>
<dbReference type="EMBL" id="JBGMDY010000003">
    <property type="protein sequence ID" value="KAL2340336.1"/>
    <property type="molecule type" value="Genomic_DNA"/>
</dbReference>
<proteinExistence type="inferred from homology"/>
<dbReference type="PANTHER" id="PTHR33209:SF1">
    <property type="entry name" value="PEPTIDASE S49 DOMAIN-CONTAINING PROTEIN"/>
    <property type="match status" value="1"/>
</dbReference>
<dbReference type="SUPFAM" id="SSF52096">
    <property type="entry name" value="ClpP/crotonase"/>
    <property type="match status" value="1"/>
</dbReference>